<dbReference type="EMBL" id="JALKCH010000007">
    <property type="protein sequence ID" value="MCK0197755.1"/>
    <property type="molecule type" value="Genomic_DNA"/>
</dbReference>
<dbReference type="RefSeq" id="WP_247029646.1">
    <property type="nucleotide sequence ID" value="NZ_JALKCH010000007.1"/>
</dbReference>
<sequence>MQLAAESIIEVGRELIQQKKDIGHGNFLAWIEAEFGMSDQTARNMMRVADLYGDKVKSVLDLPATALYALAAPSTPDPVREAVIERAATGEKVTAYTCFSAVIVLGCRPSRPRPPI</sequence>
<protein>
    <submittedName>
        <fullName evidence="1">DUF3102 domain-containing protein</fullName>
    </submittedName>
</protein>
<reference evidence="1 2" key="1">
    <citation type="submission" date="2022-04" db="EMBL/GenBank/DDBJ databases">
        <authorList>
            <person name="Grouzdev D.S."/>
            <person name="Pantiukh K.S."/>
            <person name="Krutkina M.S."/>
        </authorList>
    </citation>
    <scope>NUCLEOTIDE SEQUENCE [LARGE SCALE GENOMIC DNA]</scope>
    <source>
        <strain evidence="1 2">6x-1</strain>
    </source>
</reference>
<dbReference type="Pfam" id="PF11300">
    <property type="entry name" value="DUF3102"/>
    <property type="match status" value="1"/>
</dbReference>
<comment type="caution">
    <text evidence="1">The sequence shown here is derived from an EMBL/GenBank/DDBJ whole genome shotgun (WGS) entry which is preliminary data.</text>
</comment>
<evidence type="ECO:0000313" key="1">
    <source>
        <dbReference type="EMBL" id="MCK0197755.1"/>
    </source>
</evidence>
<proteinExistence type="predicted"/>
<keyword evidence="2" id="KW-1185">Reference proteome</keyword>
<dbReference type="Proteomes" id="UP001203284">
    <property type="component" value="Unassembled WGS sequence"/>
</dbReference>
<evidence type="ECO:0000313" key="2">
    <source>
        <dbReference type="Proteomes" id="UP001203284"/>
    </source>
</evidence>
<name>A0ABT0DCR6_9HYPH</name>
<accession>A0ABT0DCR6</accession>
<gene>
    <name evidence="1" type="ORF">MWN34_12615</name>
</gene>
<dbReference type="InterPro" id="IPR021451">
    <property type="entry name" value="DUF3102"/>
</dbReference>
<organism evidence="1 2">
    <name type="scientific">Ancylobacter crimeensis</name>
    <dbReference type="NCBI Taxonomy" id="2579147"/>
    <lineage>
        <taxon>Bacteria</taxon>
        <taxon>Pseudomonadati</taxon>
        <taxon>Pseudomonadota</taxon>
        <taxon>Alphaproteobacteria</taxon>
        <taxon>Hyphomicrobiales</taxon>
        <taxon>Xanthobacteraceae</taxon>
        <taxon>Ancylobacter</taxon>
    </lineage>
</organism>